<keyword evidence="2" id="KW-1185">Reference proteome</keyword>
<name>A0ABR8WNT0_9FLAO</name>
<dbReference type="RefSeq" id="WP_251833811.1">
    <property type="nucleotide sequence ID" value="NZ_JACSPS010000003.1"/>
</dbReference>
<gene>
    <name evidence="1" type="ORF">H9628_08980</name>
</gene>
<dbReference type="EMBL" id="JACSPS010000003">
    <property type="protein sequence ID" value="MBD8018603.1"/>
    <property type="molecule type" value="Genomic_DNA"/>
</dbReference>
<evidence type="ECO:0000313" key="2">
    <source>
        <dbReference type="Proteomes" id="UP000626242"/>
    </source>
</evidence>
<protein>
    <recommendedName>
        <fullName evidence="3">Lipoprotein</fullName>
    </recommendedName>
</protein>
<proteinExistence type="predicted"/>
<comment type="caution">
    <text evidence="1">The sequence shown here is derived from an EMBL/GenBank/DDBJ whole genome shotgun (WGS) entry which is preliminary data.</text>
</comment>
<organism evidence="1 2">
    <name type="scientific">Kaistella pullorum</name>
    <dbReference type="NCBI Taxonomy" id="2763074"/>
    <lineage>
        <taxon>Bacteria</taxon>
        <taxon>Pseudomonadati</taxon>
        <taxon>Bacteroidota</taxon>
        <taxon>Flavobacteriia</taxon>
        <taxon>Flavobacteriales</taxon>
        <taxon>Weeksellaceae</taxon>
        <taxon>Chryseobacterium group</taxon>
        <taxon>Kaistella</taxon>
    </lineage>
</organism>
<evidence type="ECO:0008006" key="3">
    <source>
        <dbReference type="Google" id="ProtNLM"/>
    </source>
</evidence>
<reference evidence="1 2" key="1">
    <citation type="submission" date="2020-08" db="EMBL/GenBank/DDBJ databases">
        <title>A Genomic Blueprint of the Chicken Gut Microbiome.</title>
        <authorList>
            <person name="Gilroy R."/>
            <person name="Ravi A."/>
            <person name="Getino M."/>
            <person name="Pursley I."/>
            <person name="Horton D.L."/>
            <person name="Alikhan N.-F."/>
            <person name="Baker D."/>
            <person name="Gharbi K."/>
            <person name="Hall N."/>
            <person name="Watson M."/>
            <person name="Adriaenssens E.M."/>
            <person name="Foster-Nyarko E."/>
            <person name="Jarju S."/>
            <person name="Secka A."/>
            <person name="Antonio M."/>
            <person name="Oren A."/>
            <person name="Chaudhuri R."/>
            <person name="La Ragione R.M."/>
            <person name="Hildebrand F."/>
            <person name="Pallen M.J."/>
        </authorList>
    </citation>
    <scope>NUCLEOTIDE SEQUENCE [LARGE SCALE GENOMIC DNA]</scope>
    <source>
        <strain evidence="1 2">Sa1CVA4</strain>
    </source>
</reference>
<evidence type="ECO:0000313" key="1">
    <source>
        <dbReference type="EMBL" id="MBD8018603.1"/>
    </source>
</evidence>
<dbReference type="Proteomes" id="UP000626242">
    <property type="component" value="Unassembled WGS sequence"/>
</dbReference>
<dbReference type="PROSITE" id="PS51257">
    <property type="entry name" value="PROKAR_LIPOPROTEIN"/>
    <property type="match status" value="1"/>
</dbReference>
<accession>A0ABR8WNT0</accession>
<sequence>MKKIILLVQAAAILSCSKNEKLPTMIENNTDTAVAFSPTPPHSDVQTQNLKDINREILQILKQKNYRALAHFIHPQKGVLFSMYSYVDPKEDKVFTREDFLKYINSQIKFTWGHKDGSGDIYQTSLQNYLSDWVYKRDFSAGEYFENEIKGRGNTLVNISKVYPQAVFTENYIPGTEQYSFMDWNSLRLVFEKVENKYYLVAIVNDQWTV</sequence>